<dbReference type="Gene3D" id="3.40.50.300">
    <property type="entry name" value="P-loop containing nucleotide triphosphate hydrolases"/>
    <property type="match status" value="1"/>
</dbReference>
<proteinExistence type="predicted"/>
<dbReference type="SUPFAM" id="SSF52047">
    <property type="entry name" value="RNI-like"/>
    <property type="match status" value="1"/>
</dbReference>
<sequence length="801" mass="90385">MAYASDTDVVQEVSKILASSDVVVESFTIFQLEVEELCLVMRCHRCKADSNDDRLEEPEVEGDVPHRWSLSPVDGLKELVPAIVKSTNLKALSLGPESDYPDIVDPLLQGLYTNNTIVTASFGVSNHNAIPDVMDKFAVMLCHNTSLKHFALDIFGRYLFGNYFLVSGFGKALGMNHTLKILELSVFELELDVEELVQPLIMDENGNQVNSTLTTLRFSGFFVMSSFSARIAGMLRRNSSIKHLSLRKSLATESDARELIQSLADNHSLETLDLMGCDGVKGTVFHAIMDVLLINFTLKEIELRFTPLSTKGKDVVINKQLQKNAAAKELHLMELEMAEPTSARVIFCGSPYAGKTTLCKAVIRSIEHKSGINKNIINPSKDFMLKKIDGVQRSIQGTAQLTQRTRGIQVHGLNNTQGNRWSIWDIGGQEEFYGFHYFMLPDLSDTSNPSMFLLVCSPYVLQDEGFPSKTKLKQPIEIHKELEYWLRFIASKSRSTISFKPKVIVVLTHFDKDDGFVARAHDTLTSLKNQFVEWVDVISKPIAVDGFSTQSASTLVSFIQANITDVLERLPPIYKVCTEVQSTLEHWMTKNLKTPMMNWKTFSDLCQKTELLGLVKVSIEERMVEERRKAVATSMHNSGNIIYFEDLDFLVVNLDWFCHRVMGHLIKISDNRAKFSSAIDSDGFTSRAYLEKVLNDSLKSSHDLGYHRMSSYITSHNLVELMLRLELCFESTTGSNDDHKLFIPTILDIDQGQKSWKWSQHSSSGSSIYFGRRLQCDDQKCTFIPRGFFCQLQVSSLTILN</sequence>
<protein>
    <submittedName>
        <fullName evidence="1">Uncharacterized protein</fullName>
    </submittedName>
</protein>
<dbReference type="PANTHER" id="PTHR47679:SF1">
    <property type="entry name" value="PROTEIN TORNADO 1"/>
    <property type="match status" value="1"/>
</dbReference>
<dbReference type="PANTHER" id="PTHR47679">
    <property type="entry name" value="PROTEIN TORNADO 1"/>
    <property type="match status" value="1"/>
</dbReference>
<evidence type="ECO:0000313" key="2">
    <source>
        <dbReference type="Proteomes" id="UP001497444"/>
    </source>
</evidence>
<dbReference type="InterPro" id="IPR027417">
    <property type="entry name" value="P-loop_NTPase"/>
</dbReference>
<evidence type="ECO:0000313" key="1">
    <source>
        <dbReference type="EMBL" id="CAK9272312.1"/>
    </source>
</evidence>
<gene>
    <name evidence="1" type="ORF">CSSPJE1EN1_LOCUS17790</name>
</gene>
<reference evidence="1" key="1">
    <citation type="submission" date="2024-02" db="EMBL/GenBank/DDBJ databases">
        <authorList>
            <consortium name="ELIXIR-Norway"/>
            <consortium name="Elixir Norway"/>
        </authorList>
    </citation>
    <scope>NUCLEOTIDE SEQUENCE</scope>
</reference>
<dbReference type="Gene3D" id="3.80.10.10">
    <property type="entry name" value="Ribonuclease Inhibitor"/>
    <property type="match status" value="1"/>
</dbReference>
<dbReference type="SUPFAM" id="SSF52540">
    <property type="entry name" value="P-loop containing nucleoside triphosphate hydrolases"/>
    <property type="match status" value="1"/>
</dbReference>
<dbReference type="Proteomes" id="UP001497444">
    <property type="component" value="Chromosome 4"/>
</dbReference>
<organism evidence="1 2">
    <name type="scientific">Sphagnum jensenii</name>
    <dbReference type="NCBI Taxonomy" id="128206"/>
    <lineage>
        <taxon>Eukaryota</taxon>
        <taxon>Viridiplantae</taxon>
        <taxon>Streptophyta</taxon>
        <taxon>Embryophyta</taxon>
        <taxon>Bryophyta</taxon>
        <taxon>Sphagnophytina</taxon>
        <taxon>Sphagnopsida</taxon>
        <taxon>Sphagnales</taxon>
        <taxon>Sphagnaceae</taxon>
        <taxon>Sphagnum</taxon>
    </lineage>
</organism>
<dbReference type="EMBL" id="OZ020099">
    <property type="protein sequence ID" value="CAK9272312.1"/>
    <property type="molecule type" value="Genomic_DNA"/>
</dbReference>
<accession>A0ABP0X0Y0</accession>
<name>A0ABP0X0Y0_9BRYO</name>
<keyword evidence="2" id="KW-1185">Reference proteome</keyword>
<dbReference type="InterPro" id="IPR032675">
    <property type="entry name" value="LRR_dom_sf"/>
</dbReference>